<evidence type="ECO:0008006" key="4">
    <source>
        <dbReference type="Google" id="ProtNLM"/>
    </source>
</evidence>
<proteinExistence type="predicted"/>
<accession>A0ABT1J9V1</accession>
<dbReference type="SUPFAM" id="SSF69322">
    <property type="entry name" value="Tricorn protease domain 2"/>
    <property type="match status" value="1"/>
</dbReference>
<dbReference type="Proteomes" id="UP001206483">
    <property type="component" value="Unassembled WGS sequence"/>
</dbReference>
<protein>
    <recommendedName>
        <fullName evidence="4">Pyrroloquinoline-quinone binding quinoprotein</fullName>
    </recommendedName>
</protein>
<feature type="compositionally biased region" description="Polar residues" evidence="1">
    <location>
        <begin position="1"/>
        <end position="11"/>
    </location>
</feature>
<evidence type="ECO:0000313" key="2">
    <source>
        <dbReference type="EMBL" id="MCP2313984.1"/>
    </source>
</evidence>
<gene>
    <name evidence="2" type="ORF">FHR36_007183</name>
</gene>
<sequence length="340" mass="35188">MTTPARPTAHTTVPGAEDALGWPDGWQPRGGTAWIVTSDGDSITAHRIRPEADRVFDDGIVFPAPFAEHGYACPNANGSLVFVSGDTALTAVDTAGQRLWTVEHTPWSSGGSGDGACAATPDGRYVLATIPGPVNADGSYDGDLCIAVDARSGQVVDRVTLTAASATYTFHGRPTAVGALLLSAGQGQEDALSYAVSCAGGKLDVAPAARPDELLAGTNPAGDRLITLERSGTRVQLHVLTADRWQAAASIAITDIPGAGDDRFVNRPGFLSETAVIAAVAEHDFAETSRHVILDPQTLTLVTELTYPAAPGPDPLALGDGTWLTITAGDQVSRWTASNP</sequence>
<dbReference type="RefSeq" id="WP_253804309.1">
    <property type="nucleotide sequence ID" value="NZ_BAAAUB010000086.1"/>
</dbReference>
<reference evidence="2 3" key="1">
    <citation type="submission" date="2022-06" db="EMBL/GenBank/DDBJ databases">
        <title>Sequencing the genomes of 1000 actinobacteria strains.</title>
        <authorList>
            <person name="Klenk H.-P."/>
        </authorList>
    </citation>
    <scope>NUCLEOTIDE SEQUENCE [LARGE SCALE GENOMIC DNA]</scope>
    <source>
        <strain evidence="2 3">DSM 41656</strain>
    </source>
</reference>
<evidence type="ECO:0000256" key="1">
    <source>
        <dbReference type="SAM" id="MobiDB-lite"/>
    </source>
</evidence>
<organism evidence="2 3">
    <name type="scientific">Kitasatospora paracochleata</name>
    <dbReference type="NCBI Taxonomy" id="58354"/>
    <lineage>
        <taxon>Bacteria</taxon>
        <taxon>Bacillati</taxon>
        <taxon>Actinomycetota</taxon>
        <taxon>Actinomycetes</taxon>
        <taxon>Kitasatosporales</taxon>
        <taxon>Streptomycetaceae</taxon>
        <taxon>Kitasatospora</taxon>
    </lineage>
</organism>
<dbReference type="EMBL" id="JAMZDX010000008">
    <property type="protein sequence ID" value="MCP2313984.1"/>
    <property type="molecule type" value="Genomic_DNA"/>
</dbReference>
<keyword evidence="3" id="KW-1185">Reference proteome</keyword>
<evidence type="ECO:0000313" key="3">
    <source>
        <dbReference type="Proteomes" id="UP001206483"/>
    </source>
</evidence>
<name>A0ABT1J9V1_9ACTN</name>
<comment type="caution">
    <text evidence="2">The sequence shown here is derived from an EMBL/GenBank/DDBJ whole genome shotgun (WGS) entry which is preliminary data.</text>
</comment>
<feature type="region of interest" description="Disordered" evidence="1">
    <location>
        <begin position="1"/>
        <end position="21"/>
    </location>
</feature>